<gene>
    <name evidence="4" type="ORF">KQI86_13945</name>
</gene>
<evidence type="ECO:0000256" key="3">
    <source>
        <dbReference type="PROSITE-ProRule" id="PRU00339"/>
    </source>
</evidence>
<dbReference type="Pfam" id="PF13181">
    <property type="entry name" value="TPR_8"/>
    <property type="match status" value="1"/>
</dbReference>
<evidence type="ECO:0000313" key="5">
    <source>
        <dbReference type="Proteomes" id="UP000726170"/>
    </source>
</evidence>
<evidence type="ECO:0000313" key="4">
    <source>
        <dbReference type="EMBL" id="MBU5485421.1"/>
    </source>
</evidence>
<dbReference type="Pfam" id="PF12895">
    <property type="entry name" value="ANAPC3"/>
    <property type="match status" value="1"/>
</dbReference>
<protein>
    <submittedName>
        <fullName evidence="4">Tetratricopeptide repeat protein</fullName>
    </submittedName>
</protein>
<dbReference type="InterPro" id="IPR047150">
    <property type="entry name" value="SGT"/>
</dbReference>
<dbReference type="PANTHER" id="PTHR45831:SF2">
    <property type="entry name" value="LD24721P"/>
    <property type="match status" value="1"/>
</dbReference>
<dbReference type="PANTHER" id="PTHR45831">
    <property type="entry name" value="LD24721P"/>
    <property type="match status" value="1"/>
</dbReference>
<name>A0ABS6EJP1_9CLOT</name>
<keyword evidence="2 3" id="KW-0802">TPR repeat</keyword>
<dbReference type="RefSeq" id="WP_216439968.1">
    <property type="nucleotide sequence ID" value="NZ_JAHLQF010000003.1"/>
</dbReference>
<reference evidence="4 5" key="1">
    <citation type="submission" date="2021-06" db="EMBL/GenBank/DDBJ databases">
        <authorList>
            <person name="Sun Q."/>
            <person name="Li D."/>
        </authorList>
    </citation>
    <scope>NUCLEOTIDE SEQUENCE [LARGE SCALE GENOMIC DNA]</scope>
    <source>
        <strain evidence="4 5">MSJ-11</strain>
    </source>
</reference>
<proteinExistence type="predicted"/>
<evidence type="ECO:0000256" key="2">
    <source>
        <dbReference type="ARBA" id="ARBA00022803"/>
    </source>
</evidence>
<organism evidence="4 5">
    <name type="scientific">Clostridium mobile</name>
    <dbReference type="NCBI Taxonomy" id="2841512"/>
    <lineage>
        <taxon>Bacteria</taxon>
        <taxon>Bacillati</taxon>
        <taxon>Bacillota</taxon>
        <taxon>Clostridia</taxon>
        <taxon>Eubacteriales</taxon>
        <taxon>Clostridiaceae</taxon>
        <taxon>Clostridium</taxon>
    </lineage>
</organism>
<accession>A0ABS6EJP1</accession>
<dbReference type="PROSITE" id="PS50005">
    <property type="entry name" value="TPR"/>
    <property type="match status" value="1"/>
</dbReference>
<dbReference type="InterPro" id="IPR019734">
    <property type="entry name" value="TPR_rpt"/>
</dbReference>
<keyword evidence="1" id="KW-0677">Repeat</keyword>
<dbReference type="SMART" id="SM00028">
    <property type="entry name" value="TPR"/>
    <property type="match status" value="3"/>
</dbReference>
<feature type="repeat" description="TPR" evidence="3">
    <location>
        <begin position="34"/>
        <end position="67"/>
    </location>
</feature>
<evidence type="ECO:0000256" key="1">
    <source>
        <dbReference type="ARBA" id="ARBA00022737"/>
    </source>
</evidence>
<sequence>MNFFQKANDYYNLKDYKKAISLYQKSIEAKENEAASMYNSAVCFIKLKEYNEAIPLLKKAISLKEDSKYYFNLGYCYAMTKDNKKALIYFNTAWALDNEDEDCEKAINLIINSYKNNPKKR</sequence>
<dbReference type="EMBL" id="JAHLQF010000003">
    <property type="protein sequence ID" value="MBU5485421.1"/>
    <property type="molecule type" value="Genomic_DNA"/>
</dbReference>
<keyword evidence="5" id="KW-1185">Reference proteome</keyword>
<comment type="caution">
    <text evidence="4">The sequence shown here is derived from an EMBL/GenBank/DDBJ whole genome shotgun (WGS) entry which is preliminary data.</text>
</comment>
<dbReference type="Proteomes" id="UP000726170">
    <property type="component" value="Unassembled WGS sequence"/>
</dbReference>